<proteinExistence type="inferred from homology"/>
<dbReference type="GO" id="GO:0008967">
    <property type="term" value="F:phosphoglycolate phosphatase activity"/>
    <property type="evidence" value="ECO:0007669"/>
    <property type="project" value="TreeGrafter"/>
</dbReference>
<gene>
    <name evidence="3" type="ORF">C445_07655</name>
    <name evidence="2" type="ORF">CHINAEXTREME_04400</name>
</gene>
<dbReference type="InterPro" id="IPR041492">
    <property type="entry name" value="HAD_2"/>
</dbReference>
<reference evidence="3 4" key="2">
    <citation type="journal article" date="2014" name="PLoS Genet.">
        <title>Phylogenetically driven sequencing of extremely halophilic archaea reveals strategies for static and dynamic osmo-response.</title>
        <authorList>
            <person name="Becker E.A."/>
            <person name="Seitzer P.M."/>
            <person name="Tritt A."/>
            <person name="Larsen D."/>
            <person name="Krusor M."/>
            <person name="Yao A.I."/>
            <person name="Wu D."/>
            <person name="Madern D."/>
            <person name="Eisen J.A."/>
            <person name="Darling A.E."/>
            <person name="Facciotti M.T."/>
        </authorList>
    </citation>
    <scope>NUCLEOTIDE SEQUENCE [LARGE SCALE GENOMIC DNA]</scope>
    <source>
        <strain evidence="3 4">AJ5</strain>
    </source>
</reference>
<dbReference type="SFLD" id="SFLDG01129">
    <property type="entry name" value="C1.5:_HAD__Beta-PGM__Phosphata"/>
    <property type="match status" value="1"/>
</dbReference>
<name>M0LRU2_NATLA</name>
<dbReference type="PANTHER" id="PTHR43434:SF1">
    <property type="entry name" value="PHOSPHOGLYCOLATE PHOSPHATASE"/>
    <property type="match status" value="1"/>
</dbReference>
<accession>M0LRU2</accession>
<reference evidence="2 5" key="1">
    <citation type="journal article" date="2011" name="J. Bacteriol.">
        <title>Genome sequence of Halobiforma lacisalsi AJ5, an extremely halophilic archaeon which harbors a bop gene.</title>
        <authorList>
            <person name="Jiang X."/>
            <person name="Wang S."/>
            <person name="Cheng H."/>
            <person name="Huo Y."/>
            <person name="Zhang X."/>
            <person name="Zhu X."/>
            <person name="Han X."/>
            <person name="Ni P."/>
            <person name="Wu M."/>
        </authorList>
    </citation>
    <scope>NUCLEOTIDE SEQUENCE [LARGE SCALE GENOMIC DNA]</scope>
    <source>
        <strain evidence="2 5">AJ5</strain>
    </source>
</reference>
<keyword evidence="3" id="KW-0378">Hydrolase</keyword>
<evidence type="ECO:0000313" key="4">
    <source>
        <dbReference type="Proteomes" id="UP000011555"/>
    </source>
</evidence>
<dbReference type="AlphaFoldDB" id="M0LRU2"/>
<dbReference type="SUPFAM" id="SSF56784">
    <property type="entry name" value="HAD-like"/>
    <property type="match status" value="1"/>
</dbReference>
<dbReference type="Proteomes" id="UP000011555">
    <property type="component" value="Unassembled WGS sequence"/>
</dbReference>
<dbReference type="STRING" id="358396.CHINAEXTREME_04400"/>
<evidence type="ECO:0000256" key="1">
    <source>
        <dbReference type="ARBA" id="ARBA00007958"/>
    </source>
</evidence>
<evidence type="ECO:0000313" key="2">
    <source>
        <dbReference type="EMBL" id="APW97057.1"/>
    </source>
</evidence>
<dbReference type="GO" id="GO:0006281">
    <property type="term" value="P:DNA repair"/>
    <property type="evidence" value="ECO:0007669"/>
    <property type="project" value="TreeGrafter"/>
</dbReference>
<dbReference type="GeneID" id="30920338"/>
<dbReference type="Gene3D" id="3.40.50.1000">
    <property type="entry name" value="HAD superfamily/HAD-like"/>
    <property type="match status" value="1"/>
</dbReference>
<reference evidence="2" key="3">
    <citation type="submission" date="2017-01" db="EMBL/GenBank/DDBJ databases">
        <authorList>
            <person name="Mah S.A."/>
            <person name="Swanson W.J."/>
            <person name="Moy G.W."/>
            <person name="Vacquier V.D."/>
        </authorList>
    </citation>
    <scope>NUCLEOTIDE SEQUENCE</scope>
    <source>
        <strain evidence="2">AJ5</strain>
    </source>
</reference>
<dbReference type="PANTHER" id="PTHR43434">
    <property type="entry name" value="PHOSPHOGLYCOLATE PHOSPHATASE"/>
    <property type="match status" value="1"/>
</dbReference>
<dbReference type="InterPro" id="IPR006439">
    <property type="entry name" value="HAD-SF_hydro_IA"/>
</dbReference>
<dbReference type="InterPro" id="IPR023214">
    <property type="entry name" value="HAD_sf"/>
</dbReference>
<dbReference type="RefSeq" id="WP_007141257.1">
    <property type="nucleotide sequence ID" value="NZ_AOLZ01000031.1"/>
</dbReference>
<dbReference type="InterPro" id="IPR050155">
    <property type="entry name" value="HAD-like_hydrolase_sf"/>
</dbReference>
<dbReference type="Proteomes" id="UP000186547">
    <property type="component" value="Chromosome"/>
</dbReference>
<evidence type="ECO:0000313" key="5">
    <source>
        <dbReference type="Proteomes" id="UP000186547"/>
    </source>
</evidence>
<dbReference type="InterPro" id="IPR036412">
    <property type="entry name" value="HAD-like_sf"/>
</dbReference>
<dbReference type="KEGG" id="hlc:CHINAEXTREME04400"/>
<dbReference type="Pfam" id="PF13419">
    <property type="entry name" value="HAD_2"/>
    <property type="match status" value="1"/>
</dbReference>
<keyword evidence="4" id="KW-1185">Reference proteome</keyword>
<dbReference type="eggNOG" id="arCOG02292">
    <property type="taxonomic scope" value="Archaea"/>
</dbReference>
<dbReference type="EMBL" id="AOLZ01000031">
    <property type="protein sequence ID" value="EMA34775.1"/>
    <property type="molecule type" value="Genomic_DNA"/>
</dbReference>
<dbReference type="InterPro" id="IPR023198">
    <property type="entry name" value="PGP-like_dom2"/>
</dbReference>
<sequence length="222" mass="24630">MTGYDAVLFDNDGVLVDPPPTETQIRAARAAFESVGVDDPAREHVTGVVSGVTVDFLHEICATYDLDPQTFWTARERHDERSQLDEFRNGTRNRYDDVAAVTDLEVPCGVVSNNHHSTVEFVLDHFGLAGSFDTYYGREMTIESLELKKPNTHYLERGLADLGVGAESALYVGDSESDVIAAERAGLDSVFVRRSHCRDRDLEATPTHEVTSLHEVTRLVCD</sequence>
<dbReference type="NCBIfam" id="TIGR01549">
    <property type="entry name" value="HAD-SF-IA-v1"/>
    <property type="match status" value="1"/>
</dbReference>
<dbReference type="EMBL" id="CP019285">
    <property type="protein sequence ID" value="APW97057.1"/>
    <property type="molecule type" value="Genomic_DNA"/>
</dbReference>
<protein>
    <submittedName>
        <fullName evidence="2 3">Hydrolase</fullName>
    </submittedName>
</protein>
<comment type="similarity">
    <text evidence="1">Belongs to the HAD-like hydrolase superfamily.</text>
</comment>
<dbReference type="Gene3D" id="1.10.150.240">
    <property type="entry name" value="Putative phosphatase, domain 2"/>
    <property type="match status" value="1"/>
</dbReference>
<evidence type="ECO:0000313" key="3">
    <source>
        <dbReference type="EMBL" id="EMA34775.1"/>
    </source>
</evidence>
<dbReference type="SFLD" id="SFLDS00003">
    <property type="entry name" value="Haloacid_Dehalogenase"/>
    <property type="match status" value="1"/>
</dbReference>
<organism evidence="3 4">
    <name type="scientific">Natronobacterium lacisalsi AJ5</name>
    <dbReference type="NCBI Taxonomy" id="358396"/>
    <lineage>
        <taxon>Archaea</taxon>
        <taxon>Methanobacteriati</taxon>
        <taxon>Methanobacteriota</taxon>
        <taxon>Stenosarchaea group</taxon>
        <taxon>Halobacteria</taxon>
        <taxon>Halobacteriales</taxon>
        <taxon>Natrialbaceae</taxon>
        <taxon>Natronobacterium</taxon>
    </lineage>
</organism>